<sequence length="58" mass="6511">KMGFGVFACKHIEKQLNSGKLSGIYLLRANYRVKHTISAKESLQGIERIWAENSSLTS</sequence>
<name>A0A061SDK4_9CHLO</name>
<dbReference type="AlphaFoldDB" id="A0A061SDK4"/>
<dbReference type="EMBL" id="GBEZ01004378">
    <property type="protein sequence ID" value="JAC80836.1"/>
    <property type="molecule type" value="Transcribed_RNA"/>
</dbReference>
<protein>
    <submittedName>
        <fullName evidence="1">Uncharacterized protein</fullName>
    </submittedName>
</protein>
<feature type="non-terminal residue" evidence="1">
    <location>
        <position position="1"/>
    </location>
</feature>
<proteinExistence type="predicted"/>
<organism evidence="1">
    <name type="scientific">Tetraselmis sp. GSL018</name>
    <dbReference type="NCBI Taxonomy" id="582737"/>
    <lineage>
        <taxon>Eukaryota</taxon>
        <taxon>Viridiplantae</taxon>
        <taxon>Chlorophyta</taxon>
        <taxon>core chlorophytes</taxon>
        <taxon>Chlorodendrophyceae</taxon>
        <taxon>Chlorodendrales</taxon>
        <taxon>Chlorodendraceae</taxon>
        <taxon>Tetraselmis</taxon>
    </lineage>
</organism>
<reference evidence="1" key="1">
    <citation type="submission" date="2014-05" db="EMBL/GenBank/DDBJ databases">
        <title>The transcriptome of the halophilic microalga Tetraselmis sp. GSL018 isolated from the Great Salt Lake, Utah.</title>
        <authorList>
            <person name="Jinkerson R.E."/>
            <person name="D'Adamo S."/>
            <person name="Posewitz M.C."/>
        </authorList>
    </citation>
    <scope>NUCLEOTIDE SEQUENCE</scope>
    <source>
        <strain evidence="1">GSL018</strain>
    </source>
</reference>
<accession>A0A061SDK4</accession>
<gene>
    <name evidence="1" type="ORF">TSPGSL018_9338</name>
</gene>
<evidence type="ECO:0000313" key="1">
    <source>
        <dbReference type="EMBL" id="JAC80836.1"/>
    </source>
</evidence>